<organism evidence="3 4">
    <name type="scientific">Podospora comata</name>
    <dbReference type="NCBI Taxonomy" id="48703"/>
    <lineage>
        <taxon>Eukaryota</taxon>
        <taxon>Fungi</taxon>
        <taxon>Dikarya</taxon>
        <taxon>Ascomycota</taxon>
        <taxon>Pezizomycotina</taxon>
        <taxon>Sordariomycetes</taxon>
        <taxon>Sordariomycetidae</taxon>
        <taxon>Sordariales</taxon>
        <taxon>Podosporaceae</taxon>
        <taxon>Podospora</taxon>
    </lineage>
</organism>
<keyword evidence="4" id="KW-1185">Reference proteome</keyword>
<evidence type="ECO:0000313" key="4">
    <source>
        <dbReference type="Proteomes" id="UP000280685"/>
    </source>
</evidence>
<feature type="signal peptide" evidence="2">
    <location>
        <begin position="1"/>
        <end position="16"/>
    </location>
</feature>
<evidence type="ECO:0000313" key="3">
    <source>
        <dbReference type="EMBL" id="VBB71739.1"/>
    </source>
</evidence>
<evidence type="ECO:0000256" key="1">
    <source>
        <dbReference type="SAM" id="MobiDB-lite"/>
    </source>
</evidence>
<accession>A0ABY6RU47</accession>
<feature type="chain" id="PRO_5047351575" description="Secreted protein" evidence="2">
    <location>
        <begin position="17"/>
        <end position="74"/>
    </location>
</feature>
<sequence length="74" mass="8308">MQLALALHTLFSLASGHRPHHLRPGTQNGTPKKLPYDETLTQPAELIFFLFIARALTLPLMFEKSPGRQGVEQK</sequence>
<evidence type="ECO:0000256" key="2">
    <source>
        <dbReference type="SAM" id="SignalP"/>
    </source>
</evidence>
<proteinExistence type="predicted"/>
<protein>
    <recommendedName>
        <fullName evidence="5">Secreted protein</fullName>
    </recommendedName>
</protein>
<reference evidence="3" key="1">
    <citation type="submission" date="2018-02" db="EMBL/GenBank/DDBJ databases">
        <authorList>
            <person name="Silar P."/>
        </authorList>
    </citation>
    <scope>NUCLEOTIDE SEQUENCE [LARGE SCALE GENOMIC DNA]</scope>
    <source>
        <strain evidence="3">T</strain>
    </source>
</reference>
<dbReference type="Proteomes" id="UP000280685">
    <property type="component" value="Chromosome 1"/>
</dbReference>
<feature type="region of interest" description="Disordered" evidence="1">
    <location>
        <begin position="16"/>
        <end position="36"/>
    </location>
</feature>
<dbReference type="EMBL" id="LR026964">
    <property type="protein sequence ID" value="VBB71739.1"/>
    <property type="molecule type" value="Genomic_DNA"/>
</dbReference>
<name>A0ABY6RU47_PODCO</name>
<keyword evidence="2" id="KW-0732">Signal</keyword>
<gene>
    <name evidence="3" type="ORF">PODCO_103855</name>
</gene>
<evidence type="ECO:0008006" key="5">
    <source>
        <dbReference type="Google" id="ProtNLM"/>
    </source>
</evidence>